<evidence type="ECO:0000259" key="2">
    <source>
        <dbReference type="PROSITE" id="PS50206"/>
    </source>
</evidence>
<dbReference type="Proteomes" id="UP000789359">
    <property type="component" value="Unassembled WGS sequence"/>
</dbReference>
<gene>
    <name evidence="3" type="ORF">LMG8286_01376</name>
</gene>
<protein>
    <recommendedName>
        <fullName evidence="2">Rhodanese domain-containing protein</fullName>
    </recommendedName>
</protein>
<dbReference type="CDD" id="cd00158">
    <property type="entry name" value="RHOD"/>
    <property type="match status" value="1"/>
</dbReference>
<dbReference type="InterPro" id="IPR036873">
    <property type="entry name" value="Rhodanese-like_dom_sf"/>
</dbReference>
<feature type="signal peptide" evidence="1">
    <location>
        <begin position="1"/>
        <end position="17"/>
    </location>
</feature>
<feature type="chain" id="PRO_5046533419" description="Rhodanese domain-containing protein" evidence="1">
    <location>
        <begin position="18"/>
        <end position="125"/>
    </location>
</feature>
<evidence type="ECO:0000313" key="3">
    <source>
        <dbReference type="EMBL" id="CAD7288526.1"/>
    </source>
</evidence>
<dbReference type="EMBL" id="CAJHOE010000003">
    <property type="protein sequence ID" value="CAD7288526.1"/>
    <property type="molecule type" value="Genomic_DNA"/>
</dbReference>
<comment type="caution">
    <text evidence="3">The sequence shown here is derived from an EMBL/GenBank/DDBJ whole genome shotgun (WGS) entry which is preliminary data.</text>
</comment>
<sequence length="125" mass="13649">MKKTLLFSACCAVGAFAQINVLPATPANIEKFEQIVDIRTPAEWRDTGIINGAKTIVFSKDKEKFIEAIKEQVDITKPFAIICRSGGRTASAAQMLDEADMNVTNLDGGMNLLIKSGYMTTPYSK</sequence>
<keyword evidence="1" id="KW-0732">Signal</keyword>
<proteinExistence type="predicted"/>
<dbReference type="Gene3D" id="3.40.250.10">
    <property type="entry name" value="Rhodanese-like domain"/>
    <property type="match status" value="1"/>
</dbReference>
<accession>A0ABM8Q6U2</accession>
<dbReference type="SUPFAM" id="SSF52821">
    <property type="entry name" value="Rhodanese/Cell cycle control phosphatase"/>
    <property type="match status" value="1"/>
</dbReference>
<keyword evidence="4" id="KW-1185">Reference proteome</keyword>
<reference evidence="3 4" key="1">
    <citation type="submission" date="2020-11" db="EMBL/GenBank/DDBJ databases">
        <authorList>
            <person name="Peeters C."/>
        </authorList>
    </citation>
    <scope>NUCLEOTIDE SEQUENCE [LARGE SCALE GENOMIC DNA]</scope>
    <source>
        <strain evidence="3 4">LMG 8286</strain>
    </source>
</reference>
<dbReference type="PANTHER" id="PTHR43031:SF1">
    <property type="entry name" value="PYRIDINE NUCLEOTIDE-DISULPHIDE OXIDOREDUCTASE"/>
    <property type="match status" value="1"/>
</dbReference>
<dbReference type="SMART" id="SM00450">
    <property type="entry name" value="RHOD"/>
    <property type="match status" value="1"/>
</dbReference>
<dbReference type="RefSeq" id="WP_230057124.1">
    <property type="nucleotide sequence ID" value="NZ_CAJHOE010000003.1"/>
</dbReference>
<dbReference type="PANTHER" id="PTHR43031">
    <property type="entry name" value="FAD-DEPENDENT OXIDOREDUCTASE"/>
    <property type="match status" value="1"/>
</dbReference>
<dbReference type="InterPro" id="IPR001763">
    <property type="entry name" value="Rhodanese-like_dom"/>
</dbReference>
<dbReference type="InterPro" id="IPR050229">
    <property type="entry name" value="GlpE_sulfurtransferase"/>
</dbReference>
<evidence type="ECO:0000256" key="1">
    <source>
        <dbReference type="SAM" id="SignalP"/>
    </source>
</evidence>
<name>A0ABM8Q6U2_9BACT</name>
<dbReference type="PROSITE" id="PS50206">
    <property type="entry name" value="RHODANESE_3"/>
    <property type="match status" value="1"/>
</dbReference>
<evidence type="ECO:0000313" key="4">
    <source>
        <dbReference type="Proteomes" id="UP000789359"/>
    </source>
</evidence>
<feature type="domain" description="Rhodanese" evidence="2">
    <location>
        <begin position="34"/>
        <end position="122"/>
    </location>
</feature>
<organism evidence="3 4">
    <name type="scientific">Campylobacter suis</name>
    <dbReference type="NCBI Taxonomy" id="2790657"/>
    <lineage>
        <taxon>Bacteria</taxon>
        <taxon>Pseudomonadati</taxon>
        <taxon>Campylobacterota</taxon>
        <taxon>Epsilonproteobacteria</taxon>
        <taxon>Campylobacterales</taxon>
        <taxon>Campylobacteraceae</taxon>
        <taxon>Campylobacter</taxon>
    </lineage>
</organism>
<dbReference type="Pfam" id="PF00581">
    <property type="entry name" value="Rhodanese"/>
    <property type="match status" value="1"/>
</dbReference>